<dbReference type="AlphaFoldDB" id="A0A2B7YA37"/>
<gene>
    <name evidence="5" type="ORF">AJ79_00453</name>
</gene>
<accession>A0A2B7YA37</accession>
<reference evidence="5 6" key="1">
    <citation type="submission" date="2017-10" db="EMBL/GenBank/DDBJ databases">
        <title>Comparative genomics in systemic dimorphic fungi from Ajellomycetaceae.</title>
        <authorList>
            <person name="Munoz J.F."/>
            <person name="Mcewen J.G."/>
            <person name="Clay O.K."/>
            <person name="Cuomo C.A."/>
        </authorList>
    </citation>
    <scope>NUCLEOTIDE SEQUENCE [LARGE SCALE GENOMIC DNA]</scope>
    <source>
        <strain evidence="5 6">UAMH5409</strain>
    </source>
</reference>
<evidence type="ECO:0000256" key="4">
    <source>
        <dbReference type="SAM" id="MobiDB-lite"/>
    </source>
</evidence>
<keyword evidence="6" id="KW-1185">Reference proteome</keyword>
<dbReference type="Proteomes" id="UP000223968">
    <property type="component" value="Unassembled WGS sequence"/>
</dbReference>
<evidence type="ECO:0000313" key="6">
    <source>
        <dbReference type="Proteomes" id="UP000223968"/>
    </source>
</evidence>
<dbReference type="OrthoDB" id="2962696at2759"/>
<comment type="caution">
    <text evidence="5">The sequence shown here is derived from an EMBL/GenBank/DDBJ whole genome shotgun (WGS) entry which is preliminary data.</text>
</comment>
<feature type="region of interest" description="Disordered" evidence="4">
    <location>
        <begin position="229"/>
        <end position="258"/>
    </location>
</feature>
<dbReference type="Gene3D" id="3.40.50.720">
    <property type="entry name" value="NAD(P)-binding Rossmann-like Domain"/>
    <property type="match status" value="1"/>
</dbReference>
<dbReference type="InterPro" id="IPR002347">
    <property type="entry name" value="SDR_fam"/>
</dbReference>
<evidence type="ECO:0000313" key="5">
    <source>
        <dbReference type="EMBL" id="PGH18386.1"/>
    </source>
</evidence>
<dbReference type="GO" id="GO:0016491">
    <property type="term" value="F:oxidoreductase activity"/>
    <property type="evidence" value="ECO:0007669"/>
    <property type="project" value="UniProtKB-KW"/>
</dbReference>
<keyword evidence="3" id="KW-0560">Oxidoreductase</keyword>
<dbReference type="PANTHER" id="PTHR43618">
    <property type="entry name" value="7-ALPHA-HYDROXYSTEROID DEHYDROGENASE"/>
    <property type="match status" value="1"/>
</dbReference>
<evidence type="ECO:0000256" key="2">
    <source>
        <dbReference type="ARBA" id="ARBA00022857"/>
    </source>
</evidence>
<evidence type="ECO:0000256" key="1">
    <source>
        <dbReference type="ARBA" id="ARBA00006484"/>
    </source>
</evidence>
<comment type="similarity">
    <text evidence="1">Belongs to the short-chain dehydrogenases/reductases (SDR) family.</text>
</comment>
<protein>
    <submittedName>
        <fullName evidence="5">Uncharacterized protein</fullName>
    </submittedName>
</protein>
<keyword evidence="2" id="KW-0521">NADP</keyword>
<dbReference type="PRINTS" id="PR00080">
    <property type="entry name" value="SDRFAMILY"/>
</dbReference>
<dbReference type="Pfam" id="PF13561">
    <property type="entry name" value="adh_short_C2"/>
    <property type="match status" value="1"/>
</dbReference>
<evidence type="ECO:0000256" key="3">
    <source>
        <dbReference type="ARBA" id="ARBA00023002"/>
    </source>
</evidence>
<dbReference type="SUPFAM" id="SSF51735">
    <property type="entry name" value="NAD(P)-binding Rossmann-fold domains"/>
    <property type="match status" value="1"/>
</dbReference>
<sequence>MTTTGELVTNTLFDVKGFVAVVTGGGTGIGLMAAQGLAANGARVYIVGRRKEALDQAIKKYSGSVSGELRGIQADITNPKDVENLAKELESKEPKGVNILVNNAGVTLETEQKEQASNVDYTNAESVQKFLFGQGRQCWEQTLSTDLTSQHYVTASLLPALNTGRQHVTGHSSSVINISSISGTTKTHSSGQFAYAAAKAAFTQLTKQLAFTLHPLRIRVNAIEPGLFPSEMTTGDSDESQKSKLEGPGGKFPAARTGQEGDIASAVLYLGSRAGSYVNGEALHVDGGALLRSPSSA</sequence>
<organism evidence="5 6">
    <name type="scientific">Helicocarpus griseus UAMH5409</name>
    <dbReference type="NCBI Taxonomy" id="1447875"/>
    <lineage>
        <taxon>Eukaryota</taxon>
        <taxon>Fungi</taxon>
        <taxon>Dikarya</taxon>
        <taxon>Ascomycota</taxon>
        <taxon>Pezizomycotina</taxon>
        <taxon>Eurotiomycetes</taxon>
        <taxon>Eurotiomycetidae</taxon>
        <taxon>Onygenales</taxon>
        <taxon>Ajellomycetaceae</taxon>
        <taxon>Helicocarpus</taxon>
    </lineage>
</organism>
<dbReference type="PRINTS" id="PR00081">
    <property type="entry name" value="GDHRDH"/>
</dbReference>
<dbReference type="FunFam" id="3.40.50.720:FF:000084">
    <property type="entry name" value="Short-chain dehydrogenase reductase"/>
    <property type="match status" value="1"/>
</dbReference>
<dbReference type="InterPro" id="IPR036291">
    <property type="entry name" value="NAD(P)-bd_dom_sf"/>
</dbReference>
<proteinExistence type="inferred from homology"/>
<dbReference type="EMBL" id="PDNB01000004">
    <property type="protein sequence ID" value="PGH18386.1"/>
    <property type="molecule type" value="Genomic_DNA"/>
</dbReference>
<name>A0A2B7YA37_9EURO</name>
<dbReference type="PANTHER" id="PTHR43618:SF4">
    <property type="entry name" value="SHORT CHAIN DEHYDROGENASE_REDUCTASE FAMILY (AFU_ORTHOLOGUE AFUA_7G04540)"/>
    <property type="match status" value="1"/>
</dbReference>
<dbReference type="STRING" id="1447875.A0A2B7YA37"/>
<dbReference type="InterPro" id="IPR052178">
    <property type="entry name" value="Sec_Metab_Biosynth_SDR"/>
</dbReference>